<dbReference type="AlphaFoldDB" id="A0A4U6XAP4"/>
<evidence type="ECO:0000313" key="2">
    <source>
        <dbReference type="Proteomes" id="UP000310108"/>
    </source>
</evidence>
<name>A0A4U6XAP4_9PEZI</name>
<dbReference type="Proteomes" id="UP000310108">
    <property type="component" value="Unassembled WGS sequence"/>
</dbReference>
<organism evidence="1 2">
    <name type="scientific">Colletotrichum tanaceti</name>
    <dbReference type="NCBI Taxonomy" id="1306861"/>
    <lineage>
        <taxon>Eukaryota</taxon>
        <taxon>Fungi</taxon>
        <taxon>Dikarya</taxon>
        <taxon>Ascomycota</taxon>
        <taxon>Pezizomycotina</taxon>
        <taxon>Sordariomycetes</taxon>
        <taxon>Hypocreomycetidae</taxon>
        <taxon>Glomerellales</taxon>
        <taxon>Glomerellaceae</taxon>
        <taxon>Colletotrichum</taxon>
        <taxon>Colletotrichum destructivum species complex</taxon>
    </lineage>
</organism>
<protein>
    <submittedName>
        <fullName evidence="1">Uncharacterized protein</fullName>
    </submittedName>
</protein>
<accession>A0A4U6XAP4</accession>
<keyword evidence="2" id="KW-1185">Reference proteome</keyword>
<comment type="caution">
    <text evidence="1">The sequence shown here is derived from an EMBL/GenBank/DDBJ whole genome shotgun (WGS) entry which is preliminary data.</text>
</comment>
<sequence>MHQRGNSAFVACKQLDSDQYIRRVKVELCEGVGFLLQTEKCFGYSEMHKRHMERVSRYVTLFPYRAALLET</sequence>
<evidence type="ECO:0000313" key="1">
    <source>
        <dbReference type="EMBL" id="TKW52595.1"/>
    </source>
</evidence>
<gene>
    <name evidence="1" type="ORF">CTA1_12757</name>
</gene>
<dbReference type="EMBL" id="PJEX01000230">
    <property type="protein sequence ID" value="TKW52595.1"/>
    <property type="molecule type" value="Genomic_DNA"/>
</dbReference>
<proteinExistence type="predicted"/>
<reference evidence="1 2" key="1">
    <citation type="journal article" date="2019" name="PLoS ONE">
        <title>Comparative genome analysis indicates high evolutionary potential of pathogenicity genes in Colletotrichum tanaceti.</title>
        <authorList>
            <person name="Lelwala R.V."/>
            <person name="Korhonen P.K."/>
            <person name="Young N.D."/>
            <person name="Scott J.B."/>
            <person name="Ades P.A."/>
            <person name="Gasser R.B."/>
            <person name="Taylor P.W.J."/>
        </authorList>
    </citation>
    <scope>NUCLEOTIDE SEQUENCE [LARGE SCALE GENOMIC DNA]</scope>
    <source>
        <strain evidence="1">BRIP57314</strain>
    </source>
</reference>